<sequence length="632" mass="72112">MVVTPSNVSAIKQLLRNFPGETLAFKCKLIALIRLSHFEEALTLIKKTPPAHMGECSFEKAYLHYRLNDNESALETLNKLAKNDVRCLELKAQLLYRTEQFEEAELIFRKLLKDYSDDFDDERQANLLAVIAQLRSNGKIQQRITHFDTYEQYYNGACCAIEDNNFTEALSLLNKAEVLCNQTLVEEGLTEEEIEDELSMIRIQKGFVCQKLGRNEEALKLYLRIQEINPSDKSVLATLLNNIPSVIQESNLFEARKKLKSALQIDGSKLTSRQRRTLLLNQALIHLHSNQREPCRRCLEDIRSKYGPVQESFFIEAALHLKSKDSQKALAVLNAAAVTDETLLTRIQILLDEVNSLSFEFCFKGKLKEAIEKLNEFPAQLANRPAVLQLRIALLLATNDQNAAIDLLTTAVENAPNDDSLSIILEQAASLNIEIGNNRAAVEFLQRLNKLRPNDVRVLSQLIKAYSSFDPCRAEELLTNAFPEKNSSNMDVAALERAEWILYGERYKQKKEMKPEFTDTEIITGKLRKRKRKRKIRLPKNYDPKVPPDPERWLPRQERTAYKKRLGKKHRDRDIGRGTQGAISSQMIEITATVKSNNSPKPTPIMGSAEGPRQQRPAAQQAKKKKKKGNKW</sequence>
<keyword evidence="5 9" id="KW-0963">Cytoplasm</keyword>
<dbReference type="PANTHER" id="PTHR14094:SF9">
    <property type="entry name" value="SIGNAL RECOGNITION PARTICLE SUBUNIT SRP72"/>
    <property type="match status" value="1"/>
</dbReference>
<protein>
    <recommendedName>
        <fullName evidence="4 9">Signal recognition particle subunit SRP72</fullName>
    </recommendedName>
</protein>
<evidence type="ECO:0000256" key="1">
    <source>
        <dbReference type="ARBA" id="ARBA00004240"/>
    </source>
</evidence>
<name>A0A0N4UMP5_DRAME</name>
<feature type="compositionally biased region" description="Basic residues" evidence="10">
    <location>
        <begin position="562"/>
        <end position="571"/>
    </location>
</feature>
<reference evidence="15" key="1">
    <citation type="submission" date="2016-04" db="UniProtKB">
        <authorList>
            <consortium name="WormBaseParasite"/>
        </authorList>
    </citation>
    <scope>IDENTIFICATION</scope>
</reference>
<dbReference type="InterPro" id="IPR026270">
    <property type="entry name" value="SRP72"/>
</dbReference>
<keyword evidence="7 9" id="KW-0733">Signal recognition particle</keyword>
<evidence type="ECO:0000313" key="15">
    <source>
        <dbReference type="WBParaSite" id="DME_0000913101-mRNA-1"/>
    </source>
</evidence>
<dbReference type="PANTHER" id="PTHR14094">
    <property type="entry name" value="SIGNAL RECOGNITION PARTICLE 72"/>
    <property type="match status" value="1"/>
</dbReference>
<feature type="compositionally biased region" description="Polar residues" evidence="10">
    <location>
        <begin position="581"/>
        <end position="600"/>
    </location>
</feature>
<feature type="domain" description="Signal recognition particle SRP72 subunit RNA-binding" evidence="11">
    <location>
        <begin position="508"/>
        <end position="564"/>
    </location>
</feature>
<feature type="compositionally biased region" description="Basic residues" evidence="10">
    <location>
        <begin position="622"/>
        <end position="632"/>
    </location>
</feature>
<evidence type="ECO:0000259" key="11">
    <source>
        <dbReference type="Pfam" id="PF08492"/>
    </source>
</evidence>
<dbReference type="SMART" id="SM00028">
    <property type="entry name" value="TPR"/>
    <property type="match status" value="4"/>
</dbReference>
<dbReference type="Pfam" id="PF17004">
    <property type="entry name" value="SRP_TPR_like"/>
    <property type="match status" value="1"/>
</dbReference>
<dbReference type="GO" id="GO:0043022">
    <property type="term" value="F:ribosome binding"/>
    <property type="evidence" value="ECO:0007669"/>
    <property type="project" value="TreeGrafter"/>
</dbReference>
<comment type="similarity">
    <text evidence="3 9">Belongs to the SRP72 family.</text>
</comment>
<feature type="compositionally biased region" description="Basic residues" evidence="10">
    <location>
        <begin position="528"/>
        <end position="538"/>
    </location>
</feature>
<dbReference type="Gene3D" id="1.25.40.10">
    <property type="entry name" value="Tetratricopeptide repeat domain"/>
    <property type="match status" value="3"/>
</dbReference>
<evidence type="ECO:0000256" key="3">
    <source>
        <dbReference type="ARBA" id="ARBA00007676"/>
    </source>
</evidence>
<evidence type="ECO:0000313" key="14">
    <source>
        <dbReference type="Proteomes" id="UP000274756"/>
    </source>
</evidence>
<dbReference type="Proteomes" id="UP000274756">
    <property type="component" value="Unassembled WGS sequence"/>
</dbReference>
<dbReference type="EMBL" id="UYYG01000086">
    <property type="protein sequence ID" value="VDN52895.1"/>
    <property type="molecule type" value="Genomic_DNA"/>
</dbReference>
<dbReference type="GO" id="GO:0006614">
    <property type="term" value="P:SRP-dependent cotranslational protein targeting to membrane"/>
    <property type="evidence" value="ECO:0007669"/>
    <property type="project" value="UniProtKB-UniRule"/>
</dbReference>
<dbReference type="OrthoDB" id="5421607at2759"/>
<dbReference type="Proteomes" id="UP000038040">
    <property type="component" value="Unplaced"/>
</dbReference>
<dbReference type="InterPro" id="IPR011990">
    <property type="entry name" value="TPR-like_helical_dom_sf"/>
</dbReference>
<evidence type="ECO:0000256" key="5">
    <source>
        <dbReference type="ARBA" id="ARBA00022490"/>
    </source>
</evidence>
<dbReference type="GO" id="GO:0005786">
    <property type="term" value="C:signal recognition particle, endoplasmic reticulum targeting"/>
    <property type="evidence" value="ECO:0007669"/>
    <property type="project" value="UniProtKB-UniRule"/>
</dbReference>
<dbReference type="PIRSF" id="PIRSF038922">
    <property type="entry name" value="SRP72"/>
    <property type="match status" value="1"/>
</dbReference>
<comment type="function">
    <text evidence="9">Component of the signal recognition particle (SRP) complex, a ribonucleoprotein complex that mediates the cotranslational targeting of secretory and membrane proteins to the endoplasmic reticulum (ER).</text>
</comment>
<dbReference type="Pfam" id="PF13181">
    <property type="entry name" value="TPR_8"/>
    <property type="match status" value="1"/>
</dbReference>
<dbReference type="GO" id="GO:0005783">
    <property type="term" value="C:endoplasmic reticulum"/>
    <property type="evidence" value="ECO:0007669"/>
    <property type="project" value="UniProtKB-SubCell"/>
</dbReference>
<gene>
    <name evidence="12" type="ORF">DME_LOCUS2868</name>
</gene>
<dbReference type="STRING" id="318479.A0A0N4UMP5"/>
<keyword evidence="6" id="KW-0256">Endoplasmic reticulum</keyword>
<comment type="subcellular location">
    <subcellularLocation>
        <location evidence="2 9">Cytoplasm</location>
    </subcellularLocation>
    <subcellularLocation>
        <location evidence="1">Endoplasmic reticulum</location>
    </subcellularLocation>
</comment>
<evidence type="ECO:0000256" key="10">
    <source>
        <dbReference type="SAM" id="MobiDB-lite"/>
    </source>
</evidence>
<evidence type="ECO:0000313" key="13">
    <source>
        <dbReference type="Proteomes" id="UP000038040"/>
    </source>
</evidence>
<evidence type="ECO:0000256" key="4">
    <source>
        <dbReference type="ARBA" id="ARBA00018350"/>
    </source>
</evidence>
<dbReference type="AlphaFoldDB" id="A0A0N4UMP5"/>
<organism evidence="13 15">
    <name type="scientific">Dracunculus medinensis</name>
    <name type="common">Guinea worm</name>
    <dbReference type="NCBI Taxonomy" id="318479"/>
    <lineage>
        <taxon>Eukaryota</taxon>
        <taxon>Metazoa</taxon>
        <taxon>Ecdysozoa</taxon>
        <taxon>Nematoda</taxon>
        <taxon>Chromadorea</taxon>
        <taxon>Rhabditida</taxon>
        <taxon>Spirurina</taxon>
        <taxon>Dracunculoidea</taxon>
        <taxon>Dracunculidae</taxon>
        <taxon>Dracunculus</taxon>
    </lineage>
</organism>
<feature type="compositionally biased region" description="Basic and acidic residues" evidence="10">
    <location>
        <begin position="540"/>
        <end position="561"/>
    </location>
</feature>
<dbReference type="InterPro" id="IPR019734">
    <property type="entry name" value="TPR_rpt"/>
</dbReference>
<feature type="region of interest" description="Disordered" evidence="10">
    <location>
        <begin position="528"/>
        <end position="632"/>
    </location>
</feature>
<evidence type="ECO:0000256" key="9">
    <source>
        <dbReference type="PIRNR" id="PIRNR038922"/>
    </source>
</evidence>
<keyword evidence="8 9" id="KW-0687">Ribonucleoprotein</keyword>
<accession>A0A0N4UMP5</accession>
<evidence type="ECO:0000256" key="2">
    <source>
        <dbReference type="ARBA" id="ARBA00004496"/>
    </source>
</evidence>
<dbReference type="InterPro" id="IPR013699">
    <property type="entry name" value="Signal_recog_part_SRP72_RNA-bd"/>
</dbReference>
<feature type="compositionally biased region" description="Low complexity" evidence="10">
    <location>
        <begin position="612"/>
        <end position="621"/>
    </location>
</feature>
<dbReference type="Pfam" id="PF08492">
    <property type="entry name" value="SRP72"/>
    <property type="match status" value="1"/>
</dbReference>
<evidence type="ECO:0000256" key="6">
    <source>
        <dbReference type="ARBA" id="ARBA00022824"/>
    </source>
</evidence>
<evidence type="ECO:0000313" key="12">
    <source>
        <dbReference type="EMBL" id="VDN52895.1"/>
    </source>
</evidence>
<dbReference type="WBParaSite" id="DME_0000913101-mRNA-1">
    <property type="protein sequence ID" value="DME_0000913101-mRNA-1"/>
    <property type="gene ID" value="DME_0000913101"/>
</dbReference>
<dbReference type="GO" id="GO:0008312">
    <property type="term" value="F:7S RNA binding"/>
    <property type="evidence" value="ECO:0007669"/>
    <property type="project" value="InterPro"/>
</dbReference>
<dbReference type="SUPFAM" id="SSF48452">
    <property type="entry name" value="TPR-like"/>
    <property type="match status" value="2"/>
</dbReference>
<dbReference type="InterPro" id="IPR031545">
    <property type="entry name" value="SRP72_TPR-like"/>
</dbReference>
<keyword evidence="14" id="KW-1185">Reference proteome</keyword>
<evidence type="ECO:0000256" key="8">
    <source>
        <dbReference type="ARBA" id="ARBA00023274"/>
    </source>
</evidence>
<reference evidence="12 14" key="2">
    <citation type="submission" date="2018-11" db="EMBL/GenBank/DDBJ databases">
        <authorList>
            <consortium name="Pathogen Informatics"/>
        </authorList>
    </citation>
    <scope>NUCLEOTIDE SEQUENCE [LARGE SCALE GENOMIC DNA]</scope>
</reference>
<evidence type="ECO:0000256" key="7">
    <source>
        <dbReference type="ARBA" id="ARBA00023135"/>
    </source>
</evidence>
<proteinExistence type="inferred from homology"/>